<dbReference type="SUPFAM" id="SSF46894">
    <property type="entry name" value="C-terminal effector domain of the bipartite response regulators"/>
    <property type="match status" value="1"/>
</dbReference>
<dbReference type="PANTHER" id="PTHR43214">
    <property type="entry name" value="TWO-COMPONENT RESPONSE REGULATOR"/>
    <property type="match status" value="1"/>
</dbReference>
<keyword evidence="1 3" id="KW-0597">Phosphoprotein</keyword>
<dbReference type="EMBL" id="SDMK01000001">
    <property type="protein sequence ID" value="RXS96409.1"/>
    <property type="molecule type" value="Genomic_DNA"/>
</dbReference>
<evidence type="ECO:0000313" key="7">
    <source>
        <dbReference type="Proteomes" id="UP000290253"/>
    </source>
</evidence>
<accession>A0A4Q1SGB6</accession>
<dbReference type="InterPro" id="IPR016032">
    <property type="entry name" value="Sig_transdc_resp-reg_C-effctor"/>
</dbReference>
<gene>
    <name evidence="6" type="ORF">ESZ00_00110</name>
</gene>
<dbReference type="CDD" id="cd06170">
    <property type="entry name" value="LuxR_C_like"/>
    <property type="match status" value="1"/>
</dbReference>
<feature type="modified residue" description="4-aspartylphosphate" evidence="3">
    <location>
        <position position="57"/>
    </location>
</feature>
<dbReference type="GO" id="GO:0000160">
    <property type="term" value="P:phosphorelay signal transduction system"/>
    <property type="evidence" value="ECO:0007669"/>
    <property type="project" value="InterPro"/>
</dbReference>
<dbReference type="PROSITE" id="PS50110">
    <property type="entry name" value="RESPONSE_REGULATORY"/>
    <property type="match status" value="1"/>
</dbReference>
<dbReference type="SMART" id="SM00448">
    <property type="entry name" value="REC"/>
    <property type="match status" value="1"/>
</dbReference>
<dbReference type="InterPro" id="IPR011006">
    <property type="entry name" value="CheY-like_superfamily"/>
</dbReference>
<dbReference type="AlphaFoldDB" id="A0A4Q1SGB6"/>
<reference evidence="6 7" key="1">
    <citation type="journal article" date="2016" name="Int. J. Syst. Evol. Microbiol.">
        <title>Acidipila dinghuensis sp. nov., an acidobacterium isolated from forest soil.</title>
        <authorList>
            <person name="Jiang Y.W."/>
            <person name="Wang J."/>
            <person name="Chen M.H."/>
            <person name="Lv Y.Y."/>
            <person name="Qiu L.H."/>
        </authorList>
    </citation>
    <scope>NUCLEOTIDE SEQUENCE [LARGE SCALE GENOMIC DNA]</scope>
    <source>
        <strain evidence="6 7">DHOF10</strain>
    </source>
</reference>
<keyword evidence="2" id="KW-0238">DNA-binding</keyword>
<dbReference type="CDD" id="cd17535">
    <property type="entry name" value="REC_NarL-like"/>
    <property type="match status" value="1"/>
</dbReference>
<sequence>MHEPVRLLLVDDHTLFREGIARLLEAEDRLQLIAHFASPHDALASSALAKTDIVLLDYDLGESNGLQLLRAMRSRHPELKILMVTAGLDQAAIRQLLCEGASGIFLKHSAPTDLIQAILMIIRGGSWIDSSILNKLTAPAPPVQRQETRPTLELTPREQDVLNGVFEGLTNKEIAARMSISESYVKALLQQLFEKTGVRTRSQLVRVALERQRA</sequence>
<comment type="caution">
    <text evidence="6">The sequence shown here is derived from an EMBL/GenBank/DDBJ whole genome shotgun (WGS) entry which is preliminary data.</text>
</comment>
<evidence type="ECO:0000259" key="5">
    <source>
        <dbReference type="PROSITE" id="PS50110"/>
    </source>
</evidence>
<dbReference type="InterPro" id="IPR058245">
    <property type="entry name" value="NreC/VraR/RcsB-like_REC"/>
</dbReference>
<dbReference type="Pfam" id="PF00196">
    <property type="entry name" value="GerE"/>
    <property type="match status" value="1"/>
</dbReference>
<proteinExistence type="predicted"/>
<evidence type="ECO:0000313" key="6">
    <source>
        <dbReference type="EMBL" id="RXS96409.1"/>
    </source>
</evidence>
<dbReference type="RefSeq" id="WP_129206158.1">
    <property type="nucleotide sequence ID" value="NZ_BMGU01000001.1"/>
</dbReference>
<evidence type="ECO:0000259" key="4">
    <source>
        <dbReference type="PROSITE" id="PS50043"/>
    </source>
</evidence>
<name>A0A4Q1SGB6_9BACT</name>
<evidence type="ECO:0000256" key="3">
    <source>
        <dbReference type="PROSITE-ProRule" id="PRU00169"/>
    </source>
</evidence>
<dbReference type="SUPFAM" id="SSF52172">
    <property type="entry name" value="CheY-like"/>
    <property type="match status" value="1"/>
</dbReference>
<dbReference type="OrthoDB" id="9796655at2"/>
<dbReference type="Gene3D" id="3.40.50.2300">
    <property type="match status" value="1"/>
</dbReference>
<dbReference type="PRINTS" id="PR00038">
    <property type="entry name" value="HTHLUXR"/>
</dbReference>
<dbReference type="SMART" id="SM00421">
    <property type="entry name" value="HTH_LUXR"/>
    <property type="match status" value="1"/>
</dbReference>
<feature type="domain" description="HTH luxR-type" evidence="4">
    <location>
        <begin position="147"/>
        <end position="212"/>
    </location>
</feature>
<dbReference type="GO" id="GO:0006355">
    <property type="term" value="P:regulation of DNA-templated transcription"/>
    <property type="evidence" value="ECO:0007669"/>
    <property type="project" value="InterPro"/>
</dbReference>
<protein>
    <submittedName>
        <fullName evidence="6">Response regulator transcription factor</fullName>
    </submittedName>
</protein>
<dbReference type="Pfam" id="PF00072">
    <property type="entry name" value="Response_reg"/>
    <property type="match status" value="1"/>
</dbReference>
<dbReference type="InterPro" id="IPR001789">
    <property type="entry name" value="Sig_transdc_resp-reg_receiver"/>
</dbReference>
<dbReference type="GO" id="GO:0003677">
    <property type="term" value="F:DNA binding"/>
    <property type="evidence" value="ECO:0007669"/>
    <property type="project" value="UniProtKB-KW"/>
</dbReference>
<evidence type="ECO:0000256" key="2">
    <source>
        <dbReference type="ARBA" id="ARBA00023125"/>
    </source>
</evidence>
<feature type="domain" description="Response regulatory" evidence="5">
    <location>
        <begin position="6"/>
        <end position="122"/>
    </location>
</feature>
<dbReference type="PROSITE" id="PS50043">
    <property type="entry name" value="HTH_LUXR_2"/>
    <property type="match status" value="1"/>
</dbReference>
<organism evidence="6 7">
    <name type="scientific">Silvibacterium dinghuense</name>
    <dbReference type="NCBI Taxonomy" id="1560006"/>
    <lineage>
        <taxon>Bacteria</taxon>
        <taxon>Pseudomonadati</taxon>
        <taxon>Acidobacteriota</taxon>
        <taxon>Terriglobia</taxon>
        <taxon>Terriglobales</taxon>
        <taxon>Acidobacteriaceae</taxon>
        <taxon>Silvibacterium</taxon>
    </lineage>
</organism>
<dbReference type="Proteomes" id="UP000290253">
    <property type="component" value="Unassembled WGS sequence"/>
</dbReference>
<dbReference type="InterPro" id="IPR000792">
    <property type="entry name" value="Tscrpt_reg_LuxR_C"/>
</dbReference>
<dbReference type="InterPro" id="IPR039420">
    <property type="entry name" value="WalR-like"/>
</dbReference>
<evidence type="ECO:0000256" key="1">
    <source>
        <dbReference type="ARBA" id="ARBA00022553"/>
    </source>
</evidence>
<keyword evidence="7" id="KW-1185">Reference proteome</keyword>